<dbReference type="Gene3D" id="3.40.50.2300">
    <property type="match status" value="1"/>
</dbReference>
<evidence type="ECO:0008006" key="8">
    <source>
        <dbReference type="Google" id="ProtNLM"/>
    </source>
</evidence>
<evidence type="ECO:0000313" key="6">
    <source>
        <dbReference type="EMBL" id="OJJ06584.1"/>
    </source>
</evidence>
<dbReference type="CDD" id="cd00082">
    <property type="entry name" value="HisKA"/>
    <property type="match status" value="1"/>
</dbReference>
<dbReference type="SUPFAM" id="SSF47384">
    <property type="entry name" value="Homodimeric domain of signal transducing histidine kinase"/>
    <property type="match status" value="1"/>
</dbReference>
<dbReference type="SMART" id="SM00388">
    <property type="entry name" value="HisKA"/>
    <property type="match status" value="1"/>
</dbReference>
<dbReference type="PANTHER" id="PTHR43719:SF11">
    <property type="entry name" value="HISTIDINE KINASE_RESPONSE REGULATOR, PUTATIVE-RELATED"/>
    <property type="match status" value="1"/>
</dbReference>
<dbReference type="GO" id="GO:0000155">
    <property type="term" value="F:phosphorelay sensor kinase activity"/>
    <property type="evidence" value="ECO:0007669"/>
    <property type="project" value="InterPro"/>
</dbReference>
<dbReference type="CDD" id="cd17546">
    <property type="entry name" value="REC_hyHK_CKI1_RcsC-like"/>
    <property type="match status" value="1"/>
</dbReference>
<dbReference type="InterPro" id="IPR001789">
    <property type="entry name" value="Sig_transdc_resp-reg_receiver"/>
</dbReference>
<dbReference type="OrthoDB" id="303614at2759"/>
<feature type="domain" description="Response regulatory" evidence="5">
    <location>
        <begin position="792"/>
        <end position="912"/>
    </location>
</feature>
<evidence type="ECO:0000313" key="7">
    <source>
        <dbReference type="Proteomes" id="UP000184073"/>
    </source>
</evidence>
<dbReference type="Gene3D" id="1.10.287.130">
    <property type="match status" value="1"/>
</dbReference>
<evidence type="ECO:0000256" key="3">
    <source>
        <dbReference type="SAM" id="MobiDB-lite"/>
    </source>
</evidence>
<dbReference type="InterPro" id="IPR003661">
    <property type="entry name" value="HisK_dim/P_dom"/>
</dbReference>
<dbReference type="SMART" id="SM00387">
    <property type="entry name" value="HATPase_c"/>
    <property type="match status" value="1"/>
</dbReference>
<dbReference type="InterPro" id="IPR036097">
    <property type="entry name" value="HisK_dim/P_sf"/>
</dbReference>
<dbReference type="RefSeq" id="XP_040672346.1">
    <property type="nucleotide sequence ID" value="XM_040813426.1"/>
</dbReference>
<dbReference type="Proteomes" id="UP000184073">
    <property type="component" value="Unassembled WGS sequence"/>
</dbReference>
<dbReference type="GeneID" id="63728937"/>
<gene>
    <name evidence="6" type="ORF">ASPVEDRAFT_45941</name>
</gene>
<feature type="domain" description="Histidine kinase" evidence="4">
    <location>
        <begin position="343"/>
        <end position="588"/>
    </location>
</feature>
<dbReference type="PANTHER" id="PTHR43719">
    <property type="entry name" value="TWO-COMPONENT HISTIDINE KINASE"/>
    <property type="match status" value="1"/>
</dbReference>
<evidence type="ECO:0000259" key="5">
    <source>
        <dbReference type="PROSITE" id="PS50110"/>
    </source>
</evidence>
<feature type="modified residue" description="4-aspartylphosphate" evidence="2">
    <location>
        <position position="843"/>
    </location>
</feature>
<evidence type="ECO:0000256" key="1">
    <source>
        <dbReference type="ARBA" id="ARBA00022553"/>
    </source>
</evidence>
<feature type="region of interest" description="Disordered" evidence="3">
    <location>
        <begin position="77"/>
        <end position="108"/>
    </location>
</feature>
<dbReference type="SUPFAM" id="SSF52172">
    <property type="entry name" value="CheY-like"/>
    <property type="match status" value="1"/>
</dbReference>
<name>A0A1L9PYJ0_ASPVE</name>
<dbReference type="AlphaFoldDB" id="A0A1L9PYJ0"/>
<dbReference type="PROSITE" id="PS50110">
    <property type="entry name" value="RESPONSE_REGULATORY"/>
    <property type="match status" value="1"/>
</dbReference>
<dbReference type="InterPro" id="IPR036890">
    <property type="entry name" value="HATPase_C_sf"/>
</dbReference>
<dbReference type="Pfam" id="PF00072">
    <property type="entry name" value="Response_reg"/>
    <property type="match status" value="1"/>
</dbReference>
<dbReference type="STRING" id="1036611.A0A1L9PYJ0"/>
<reference evidence="7" key="1">
    <citation type="journal article" date="2017" name="Genome Biol.">
        <title>Comparative genomics reveals high biological diversity and specific adaptations in the industrially and medically important fungal genus Aspergillus.</title>
        <authorList>
            <person name="de Vries R.P."/>
            <person name="Riley R."/>
            <person name="Wiebenga A."/>
            <person name="Aguilar-Osorio G."/>
            <person name="Amillis S."/>
            <person name="Uchima C.A."/>
            <person name="Anderluh G."/>
            <person name="Asadollahi M."/>
            <person name="Askin M."/>
            <person name="Barry K."/>
            <person name="Battaglia E."/>
            <person name="Bayram O."/>
            <person name="Benocci T."/>
            <person name="Braus-Stromeyer S.A."/>
            <person name="Caldana C."/>
            <person name="Canovas D."/>
            <person name="Cerqueira G.C."/>
            <person name="Chen F."/>
            <person name="Chen W."/>
            <person name="Choi C."/>
            <person name="Clum A."/>
            <person name="Dos Santos R.A."/>
            <person name="Damasio A.R."/>
            <person name="Diallinas G."/>
            <person name="Emri T."/>
            <person name="Fekete E."/>
            <person name="Flipphi M."/>
            <person name="Freyberg S."/>
            <person name="Gallo A."/>
            <person name="Gournas C."/>
            <person name="Habgood R."/>
            <person name="Hainaut M."/>
            <person name="Harispe M.L."/>
            <person name="Henrissat B."/>
            <person name="Hilden K.S."/>
            <person name="Hope R."/>
            <person name="Hossain A."/>
            <person name="Karabika E."/>
            <person name="Karaffa L."/>
            <person name="Karanyi Z."/>
            <person name="Krasevec N."/>
            <person name="Kuo A."/>
            <person name="Kusch H."/>
            <person name="LaButti K."/>
            <person name="Lagendijk E.L."/>
            <person name="Lapidus A."/>
            <person name="Levasseur A."/>
            <person name="Lindquist E."/>
            <person name="Lipzen A."/>
            <person name="Logrieco A.F."/>
            <person name="MacCabe A."/>
            <person name="Maekelae M.R."/>
            <person name="Malavazi I."/>
            <person name="Melin P."/>
            <person name="Meyer V."/>
            <person name="Mielnichuk N."/>
            <person name="Miskei M."/>
            <person name="Molnar A.P."/>
            <person name="Mule G."/>
            <person name="Ngan C.Y."/>
            <person name="Orejas M."/>
            <person name="Orosz E."/>
            <person name="Ouedraogo J.P."/>
            <person name="Overkamp K.M."/>
            <person name="Park H.-S."/>
            <person name="Perrone G."/>
            <person name="Piumi F."/>
            <person name="Punt P.J."/>
            <person name="Ram A.F."/>
            <person name="Ramon A."/>
            <person name="Rauscher S."/>
            <person name="Record E."/>
            <person name="Riano-Pachon D.M."/>
            <person name="Robert V."/>
            <person name="Roehrig J."/>
            <person name="Ruller R."/>
            <person name="Salamov A."/>
            <person name="Salih N.S."/>
            <person name="Samson R.A."/>
            <person name="Sandor E."/>
            <person name="Sanguinetti M."/>
            <person name="Schuetze T."/>
            <person name="Sepcic K."/>
            <person name="Shelest E."/>
            <person name="Sherlock G."/>
            <person name="Sophianopoulou V."/>
            <person name="Squina F.M."/>
            <person name="Sun H."/>
            <person name="Susca A."/>
            <person name="Todd R.B."/>
            <person name="Tsang A."/>
            <person name="Unkles S.E."/>
            <person name="van de Wiele N."/>
            <person name="van Rossen-Uffink D."/>
            <person name="Oliveira J.V."/>
            <person name="Vesth T.C."/>
            <person name="Visser J."/>
            <person name="Yu J.-H."/>
            <person name="Zhou M."/>
            <person name="Andersen M.R."/>
            <person name="Archer D.B."/>
            <person name="Baker S.E."/>
            <person name="Benoit I."/>
            <person name="Brakhage A.A."/>
            <person name="Braus G.H."/>
            <person name="Fischer R."/>
            <person name="Frisvad J.C."/>
            <person name="Goldman G.H."/>
            <person name="Houbraken J."/>
            <person name="Oakley B."/>
            <person name="Pocsi I."/>
            <person name="Scazzocchio C."/>
            <person name="Seiboth B."/>
            <person name="vanKuyk P.A."/>
            <person name="Wortman J."/>
            <person name="Dyer P.S."/>
            <person name="Grigoriev I.V."/>
        </authorList>
    </citation>
    <scope>NUCLEOTIDE SEQUENCE [LARGE SCALE GENOMIC DNA]</scope>
    <source>
        <strain evidence="7">CBS 583.65</strain>
    </source>
</reference>
<keyword evidence="1 2" id="KW-0597">Phosphoprotein</keyword>
<sequence>MAYDPRAESLRPAAGAADLADGAGTVRDSAYAQRQLDALMIFVKEHNSFRELNGVTGVLGSSVSRLRAPSVPNIGHLSIADSGSRARSPKRSPWDGPAHLSPSVSPRQGAFSHADVYRHARTQSSGTGDLSVSSIPRESSLLYSRASSLLLEGMGTDGVLFLNAPKSNSRSSSRRSSCVTPWELNGRSEFPGVRRGSISLSSDGEWHERPCEVLGSATCERLQNSFDMETCSLSKGLLHDLCMSFPQGKFFNPLCSPADSVINPLMVEGLAQSIPDARSILFLPLWHWDKSRWIAAAVTWKSHGDFTEDDQYYLQAFGDAMVSQLAEIDRAITERTKYDLLSSVSHELRSPLHGMLANSELLQSSSLDPSQQEMLNMIKTCGNTLLDTMNHLLDFAKINNLTNSNKLPSSGVQMDEMASTFDLDVLVEDVADSLYTGHRASCTGAETYGSHACRDLTVIARIEQRDSWKVQSLSGAWRRIIMNVLGNAFKFTQSGLIEVSLTHSQRRRNGLKSSFAVIRVIDTGSGISPDYLDNGIFTPFSQENILTEGVGLGLSIAHQVITHLGGQLDVKSEPGVGTRVEIRVPIQFMETTPTLTPNNGYRGTWKKKRVCLVGMNPDICSGDAKNEAERRRKFAIQDAMGSALLRHRSCRLSFADALDHANGDIAVIEEALLERLAAAGAVETTCQSLIVLGKYGSSIPIDQAFEGAVNVVYISQPLIPRRIFQALERVGVLIPNSTLDGTFLDSPSDSSRESSLAEAFSLAKALESPPAVRENISEYPFRPAEPREKGLHVLIVDDNDINLKVLSTFMRKIGCPYETASNGQIAVEKYKAARPQFDYVLMDISMPVMDGIVASSIIRDYEEDACLPRSTIMAVTGVGSSEVQEEAVAAGIDEYLVKPLALHDLKRIMGIS</sequence>
<dbReference type="Gene3D" id="3.30.565.10">
    <property type="entry name" value="Histidine kinase-like ATPase, C-terminal domain"/>
    <property type="match status" value="1"/>
</dbReference>
<dbReference type="SMART" id="SM00448">
    <property type="entry name" value="REC"/>
    <property type="match status" value="1"/>
</dbReference>
<dbReference type="SUPFAM" id="SSF55874">
    <property type="entry name" value="ATPase domain of HSP90 chaperone/DNA topoisomerase II/histidine kinase"/>
    <property type="match status" value="1"/>
</dbReference>
<dbReference type="InterPro" id="IPR003594">
    <property type="entry name" value="HATPase_dom"/>
</dbReference>
<dbReference type="PRINTS" id="PR00344">
    <property type="entry name" value="BCTRLSENSOR"/>
</dbReference>
<keyword evidence="7" id="KW-1185">Reference proteome</keyword>
<dbReference type="InterPro" id="IPR004358">
    <property type="entry name" value="Sig_transdc_His_kin-like_C"/>
</dbReference>
<dbReference type="EMBL" id="KV878135">
    <property type="protein sequence ID" value="OJJ06584.1"/>
    <property type="molecule type" value="Genomic_DNA"/>
</dbReference>
<dbReference type="PROSITE" id="PS50109">
    <property type="entry name" value="HIS_KIN"/>
    <property type="match status" value="1"/>
</dbReference>
<accession>A0A1L9PYJ0</accession>
<dbReference type="InterPro" id="IPR011006">
    <property type="entry name" value="CheY-like_superfamily"/>
</dbReference>
<protein>
    <recommendedName>
        <fullName evidence="8">Histidine kinase</fullName>
    </recommendedName>
</protein>
<organism evidence="6 7">
    <name type="scientific">Aspergillus versicolor CBS 583.65</name>
    <dbReference type="NCBI Taxonomy" id="1036611"/>
    <lineage>
        <taxon>Eukaryota</taxon>
        <taxon>Fungi</taxon>
        <taxon>Dikarya</taxon>
        <taxon>Ascomycota</taxon>
        <taxon>Pezizomycotina</taxon>
        <taxon>Eurotiomycetes</taxon>
        <taxon>Eurotiomycetidae</taxon>
        <taxon>Eurotiales</taxon>
        <taxon>Aspergillaceae</taxon>
        <taxon>Aspergillus</taxon>
        <taxon>Aspergillus subgen. Nidulantes</taxon>
    </lineage>
</organism>
<dbReference type="VEuPathDB" id="FungiDB:ASPVEDRAFT_45941"/>
<dbReference type="Pfam" id="PF00512">
    <property type="entry name" value="HisKA"/>
    <property type="match status" value="1"/>
</dbReference>
<dbReference type="FunFam" id="1.10.287.130:FF:000023">
    <property type="entry name" value="Sensor histidine kinase/response regulator, putative"/>
    <property type="match status" value="1"/>
</dbReference>
<proteinExistence type="predicted"/>
<evidence type="ECO:0000256" key="2">
    <source>
        <dbReference type="PROSITE-ProRule" id="PRU00169"/>
    </source>
</evidence>
<evidence type="ECO:0000259" key="4">
    <source>
        <dbReference type="PROSITE" id="PS50109"/>
    </source>
</evidence>
<dbReference type="Pfam" id="PF02518">
    <property type="entry name" value="HATPase_c"/>
    <property type="match status" value="1"/>
</dbReference>
<dbReference type="InterPro" id="IPR005467">
    <property type="entry name" value="His_kinase_dom"/>
</dbReference>
<dbReference type="InterPro" id="IPR050956">
    <property type="entry name" value="2C_system_His_kinase"/>
</dbReference>